<dbReference type="RefSeq" id="WP_308912973.1">
    <property type="nucleotide sequence ID" value="NZ_JAVGVR010000001.1"/>
</dbReference>
<dbReference type="EMBL" id="JAVGVR010000001">
    <property type="protein sequence ID" value="MDQ6595946.1"/>
    <property type="molecule type" value="Genomic_DNA"/>
</dbReference>
<feature type="transmembrane region" description="Helical" evidence="1">
    <location>
        <begin position="21"/>
        <end position="46"/>
    </location>
</feature>
<keyword evidence="1" id="KW-0812">Transmembrane</keyword>
<evidence type="ECO:0000313" key="3">
    <source>
        <dbReference type="Proteomes" id="UP001178888"/>
    </source>
</evidence>
<accession>A0AA90R371</accession>
<keyword evidence="1" id="KW-1133">Transmembrane helix</keyword>
<dbReference type="Proteomes" id="UP001178888">
    <property type="component" value="Unassembled WGS sequence"/>
</dbReference>
<dbReference type="AlphaFoldDB" id="A0AA90R371"/>
<protein>
    <submittedName>
        <fullName evidence="2">Uncharacterized protein</fullName>
    </submittedName>
</protein>
<keyword evidence="3" id="KW-1185">Reference proteome</keyword>
<gene>
    <name evidence="2" type="ORF">RCG21_05990</name>
</gene>
<evidence type="ECO:0000313" key="2">
    <source>
        <dbReference type="EMBL" id="MDQ6595946.1"/>
    </source>
</evidence>
<keyword evidence="1" id="KW-0472">Membrane</keyword>
<evidence type="ECO:0000256" key="1">
    <source>
        <dbReference type="SAM" id="Phobius"/>
    </source>
</evidence>
<organism evidence="2 3">
    <name type="scientific">Bacillus salipaludis</name>
    <dbReference type="NCBI Taxonomy" id="2547811"/>
    <lineage>
        <taxon>Bacteria</taxon>
        <taxon>Bacillati</taxon>
        <taxon>Bacillota</taxon>
        <taxon>Bacilli</taxon>
        <taxon>Bacillales</taxon>
        <taxon>Bacillaceae</taxon>
        <taxon>Bacillus</taxon>
    </lineage>
</organism>
<name>A0AA90R371_9BACI</name>
<proteinExistence type="predicted"/>
<comment type="caution">
    <text evidence="2">The sequence shown here is derived from an EMBL/GenBank/DDBJ whole genome shotgun (WGS) entry which is preliminary data.</text>
</comment>
<sequence length="57" mass="6980">MKPFKEKKKHKKKIRHYVFEEIIECIFEGILGLIWRLIVGLFHLIVRSITAIFHHFF</sequence>
<reference evidence="2" key="1">
    <citation type="submission" date="2023-08" db="EMBL/GenBank/DDBJ databases">
        <title>Nitrogen cycling bacteria in agricultural field soils.</title>
        <authorList>
            <person name="Jang J."/>
        </authorList>
    </citation>
    <scope>NUCLEOTIDE SEQUENCE</scope>
    <source>
        <strain evidence="2">PS3-36</strain>
    </source>
</reference>